<feature type="compositionally biased region" description="Basic and acidic residues" evidence="1">
    <location>
        <begin position="1"/>
        <end position="10"/>
    </location>
</feature>
<dbReference type="HOGENOM" id="CLU_2516258_0_0_1"/>
<organism evidence="2">
    <name type="scientific">Oryza brachyantha</name>
    <name type="common">malo sina</name>
    <dbReference type="NCBI Taxonomy" id="4533"/>
    <lineage>
        <taxon>Eukaryota</taxon>
        <taxon>Viridiplantae</taxon>
        <taxon>Streptophyta</taxon>
        <taxon>Embryophyta</taxon>
        <taxon>Tracheophyta</taxon>
        <taxon>Spermatophyta</taxon>
        <taxon>Magnoliopsida</taxon>
        <taxon>Liliopsida</taxon>
        <taxon>Poales</taxon>
        <taxon>Poaceae</taxon>
        <taxon>BOP clade</taxon>
        <taxon>Oryzoideae</taxon>
        <taxon>Oryzeae</taxon>
        <taxon>Oryzinae</taxon>
        <taxon>Oryza</taxon>
    </lineage>
</organism>
<keyword evidence="3" id="KW-1185">Reference proteome</keyword>
<protein>
    <submittedName>
        <fullName evidence="2">Uncharacterized protein</fullName>
    </submittedName>
</protein>
<accession>J3LVZ0</accession>
<dbReference type="Proteomes" id="UP000006038">
    <property type="component" value="Chromosome 4"/>
</dbReference>
<feature type="region of interest" description="Disordered" evidence="1">
    <location>
        <begin position="1"/>
        <end position="20"/>
    </location>
</feature>
<reference evidence="2" key="2">
    <citation type="submission" date="2013-04" db="UniProtKB">
        <authorList>
            <consortium name="EnsemblPlants"/>
        </authorList>
    </citation>
    <scope>IDENTIFICATION</scope>
</reference>
<name>J3LVZ0_ORYBR</name>
<dbReference type="Gramene" id="OB04G13150.1">
    <property type="protein sequence ID" value="OB04G13150.1"/>
    <property type="gene ID" value="OB04G13150"/>
</dbReference>
<evidence type="ECO:0000313" key="3">
    <source>
        <dbReference type="Proteomes" id="UP000006038"/>
    </source>
</evidence>
<dbReference type="AlphaFoldDB" id="J3LVZ0"/>
<dbReference type="EnsemblPlants" id="OB04G13150.1">
    <property type="protein sequence ID" value="OB04G13150.1"/>
    <property type="gene ID" value="OB04G13150"/>
</dbReference>
<evidence type="ECO:0000313" key="2">
    <source>
        <dbReference type="EnsemblPlants" id="OB04G13150.1"/>
    </source>
</evidence>
<evidence type="ECO:0000256" key="1">
    <source>
        <dbReference type="SAM" id="MobiDB-lite"/>
    </source>
</evidence>
<sequence>MARRYEEEFPSKSQKPNAKSAKAEIHVVFIPWGVKEDPALMFISDCADVVQYSKKSWSKAKNKRGAAAIDQCFAPTDDNKLIALG</sequence>
<reference evidence="2" key="1">
    <citation type="journal article" date="2013" name="Nat. Commun.">
        <title>Whole-genome sequencing of Oryza brachyantha reveals mechanisms underlying Oryza genome evolution.</title>
        <authorList>
            <person name="Chen J."/>
            <person name="Huang Q."/>
            <person name="Gao D."/>
            <person name="Wang J."/>
            <person name="Lang Y."/>
            <person name="Liu T."/>
            <person name="Li B."/>
            <person name="Bai Z."/>
            <person name="Luis Goicoechea J."/>
            <person name="Liang C."/>
            <person name="Chen C."/>
            <person name="Zhang W."/>
            <person name="Sun S."/>
            <person name="Liao Y."/>
            <person name="Zhang X."/>
            <person name="Yang L."/>
            <person name="Song C."/>
            <person name="Wang M."/>
            <person name="Shi J."/>
            <person name="Liu G."/>
            <person name="Liu J."/>
            <person name="Zhou H."/>
            <person name="Zhou W."/>
            <person name="Yu Q."/>
            <person name="An N."/>
            <person name="Chen Y."/>
            <person name="Cai Q."/>
            <person name="Wang B."/>
            <person name="Liu B."/>
            <person name="Min J."/>
            <person name="Huang Y."/>
            <person name="Wu H."/>
            <person name="Li Z."/>
            <person name="Zhang Y."/>
            <person name="Yin Y."/>
            <person name="Song W."/>
            <person name="Jiang J."/>
            <person name="Jackson S.A."/>
            <person name="Wing R.A."/>
            <person name="Wang J."/>
            <person name="Chen M."/>
        </authorList>
    </citation>
    <scope>NUCLEOTIDE SEQUENCE [LARGE SCALE GENOMIC DNA]</scope>
    <source>
        <strain evidence="2">cv. IRGC 101232</strain>
    </source>
</reference>
<proteinExistence type="predicted"/>